<organism evidence="1">
    <name type="scientific">Physcomitrium patens</name>
    <name type="common">Spreading-leaved earth moss</name>
    <name type="synonym">Physcomitrella patens</name>
    <dbReference type="NCBI Taxonomy" id="3218"/>
    <lineage>
        <taxon>Eukaryota</taxon>
        <taxon>Viridiplantae</taxon>
        <taxon>Streptophyta</taxon>
        <taxon>Embryophyta</taxon>
        <taxon>Bryophyta</taxon>
        <taxon>Bryophytina</taxon>
        <taxon>Bryopsida</taxon>
        <taxon>Funariidae</taxon>
        <taxon>Funariales</taxon>
        <taxon>Funariaceae</taxon>
        <taxon>Physcomitrium</taxon>
    </lineage>
</organism>
<accession>A9RF15</accession>
<name>A9RF15_PHYPA</name>
<dbReference type="EnsemblPlants" id="Pp3c13_10810V3.2">
    <property type="protein sequence ID" value="Pp3c13_10810V3.2"/>
    <property type="gene ID" value="Pp3c13_10810"/>
</dbReference>
<dbReference type="InParanoid" id="A9RF15"/>
<reference evidence="2" key="3">
    <citation type="submission" date="2020-12" db="UniProtKB">
        <authorList>
            <consortium name="EnsemblPlants"/>
        </authorList>
    </citation>
    <scope>IDENTIFICATION</scope>
</reference>
<dbReference type="Gramene" id="Pp3c13_10810V3.2">
    <property type="protein sequence ID" value="Pp3c13_10810V3.2"/>
    <property type="gene ID" value="Pp3c13_10810"/>
</dbReference>
<evidence type="ECO:0000313" key="1">
    <source>
        <dbReference type="EMBL" id="PNR42379.1"/>
    </source>
</evidence>
<protein>
    <submittedName>
        <fullName evidence="1 2">Uncharacterized protein</fullName>
    </submittedName>
</protein>
<dbReference type="EnsemblPlants" id="Pp3c13_10810V3.1">
    <property type="protein sequence ID" value="Pp3c13_10810V3.1"/>
    <property type="gene ID" value="Pp3c13_10810"/>
</dbReference>
<dbReference type="InterPro" id="IPR036291">
    <property type="entry name" value="NAD(P)-bd_dom_sf"/>
</dbReference>
<dbReference type="EMBL" id="ABEU02000013">
    <property type="protein sequence ID" value="PNR42379.1"/>
    <property type="molecule type" value="Genomic_DNA"/>
</dbReference>
<dbReference type="SUPFAM" id="SSF51735">
    <property type="entry name" value="NAD(P)-binding Rossmann-fold domains"/>
    <property type="match status" value="1"/>
</dbReference>
<proteinExistence type="predicted"/>
<sequence length="118" mass="13479">MLDLLPALGQAWTYFEQLILFYIAPLTQYMITELEKHGIMVSAVARGFSKTDSLFASRSERGIQEASKEMSLHRWMHPVYELDALITFLVSDHGHSRTENVRIAGVEHFLSKPQVKSL</sequence>
<gene>
    <name evidence="1" type="ORF">PHYPA_017208</name>
</gene>
<dbReference type="Gene3D" id="3.40.50.720">
    <property type="entry name" value="NAD(P)-binding Rossmann-like Domain"/>
    <property type="match status" value="1"/>
</dbReference>
<reference evidence="1 3" key="1">
    <citation type="journal article" date="2008" name="Science">
        <title>The Physcomitrella genome reveals evolutionary insights into the conquest of land by plants.</title>
        <authorList>
            <person name="Rensing S."/>
            <person name="Lang D."/>
            <person name="Zimmer A."/>
            <person name="Terry A."/>
            <person name="Salamov A."/>
            <person name="Shapiro H."/>
            <person name="Nishiyama T."/>
            <person name="Perroud P.-F."/>
            <person name="Lindquist E."/>
            <person name="Kamisugi Y."/>
            <person name="Tanahashi T."/>
            <person name="Sakakibara K."/>
            <person name="Fujita T."/>
            <person name="Oishi K."/>
            <person name="Shin-I T."/>
            <person name="Kuroki Y."/>
            <person name="Toyoda A."/>
            <person name="Suzuki Y."/>
            <person name="Hashimoto A."/>
            <person name="Yamaguchi K."/>
            <person name="Sugano A."/>
            <person name="Kohara Y."/>
            <person name="Fujiyama A."/>
            <person name="Anterola A."/>
            <person name="Aoki S."/>
            <person name="Ashton N."/>
            <person name="Barbazuk W.B."/>
            <person name="Barker E."/>
            <person name="Bennetzen J."/>
            <person name="Bezanilla M."/>
            <person name="Blankenship R."/>
            <person name="Cho S.H."/>
            <person name="Dutcher S."/>
            <person name="Estelle M."/>
            <person name="Fawcett J.A."/>
            <person name="Gundlach H."/>
            <person name="Hanada K."/>
            <person name="Heyl A."/>
            <person name="Hicks K.A."/>
            <person name="Hugh J."/>
            <person name="Lohr M."/>
            <person name="Mayer K."/>
            <person name="Melkozernov A."/>
            <person name="Murata T."/>
            <person name="Nelson D."/>
            <person name="Pils B."/>
            <person name="Prigge M."/>
            <person name="Reiss B."/>
            <person name="Renner T."/>
            <person name="Rombauts S."/>
            <person name="Rushton P."/>
            <person name="Sanderfoot A."/>
            <person name="Schween G."/>
            <person name="Shiu S.-H."/>
            <person name="Stueber K."/>
            <person name="Theodoulou F.L."/>
            <person name="Tu H."/>
            <person name="Van de Peer Y."/>
            <person name="Verrier P.J."/>
            <person name="Waters E."/>
            <person name="Wood A."/>
            <person name="Yang L."/>
            <person name="Cove D."/>
            <person name="Cuming A."/>
            <person name="Hasebe M."/>
            <person name="Lucas S."/>
            <person name="Mishler D.B."/>
            <person name="Reski R."/>
            <person name="Grigoriev I."/>
            <person name="Quatrano R.S."/>
            <person name="Boore J.L."/>
        </authorList>
    </citation>
    <scope>NUCLEOTIDE SEQUENCE [LARGE SCALE GENOMIC DNA]</scope>
    <source>
        <strain evidence="2 3">cv. Gransden 2004</strain>
    </source>
</reference>
<dbReference type="PaxDb" id="3218-PP1S5_358V6.1"/>
<reference evidence="1 3" key="2">
    <citation type="journal article" date="2018" name="Plant J.">
        <title>The Physcomitrella patens chromosome-scale assembly reveals moss genome structure and evolution.</title>
        <authorList>
            <person name="Lang D."/>
            <person name="Ullrich K.K."/>
            <person name="Murat F."/>
            <person name="Fuchs J."/>
            <person name="Jenkins J."/>
            <person name="Haas F.B."/>
            <person name="Piednoel M."/>
            <person name="Gundlach H."/>
            <person name="Van Bel M."/>
            <person name="Meyberg R."/>
            <person name="Vives C."/>
            <person name="Morata J."/>
            <person name="Symeonidi A."/>
            <person name="Hiss M."/>
            <person name="Muchero W."/>
            <person name="Kamisugi Y."/>
            <person name="Saleh O."/>
            <person name="Blanc G."/>
            <person name="Decker E.L."/>
            <person name="van Gessel N."/>
            <person name="Grimwood J."/>
            <person name="Hayes R.D."/>
            <person name="Graham S.W."/>
            <person name="Gunter L.E."/>
            <person name="McDaniel S.F."/>
            <person name="Hoernstein S.N.W."/>
            <person name="Larsson A."/>
            <person name="Li F.W."/>
            <person name="Perroud P.F."/>
            <person name="Phillips J."/>
            <person name="Ranjan P."/>
            <person name="Rokshar D.S."/>
            <person name="Rothfels C.J."/>
            <person name="Schneider L."/>
            <person name="Shu S."/>
            <person name="Stevenson D.W."/>
            <person name="Thummler F."/>
            <person name="Tillich M."/>
            <person name="Villarreal Aguilar J.C."/>
            <person name="Widiez T."/>
            <person name="Wong G.K."/>
            <person name="Wymore A."/>
            <person name="Zhang Y."/>
            <person name="Zimmer A.D."/>
            <person name="Quatrano R.S."/>
            <person name="Mayer K.F.X."/>
            <person name="Goodstein D."/>
            <person name="Casacuberta J.M."/>
            <person name="Vandepoele K."/>
            <person name="Reski R."/>
            <person name="Cuming A.C."/>
            <person name="Tuskan G.A."/>
            <person name="Maumus F."/>
            <person name="Salse J."/>
            <person name="Schmutz J."/>
            <person name="Rensing S.A."/>
        </authorList>
    </citation>
    <scope>NUCLEOTIDE SEQUENCE [LARGE SCALE GENOMIC DNA]</scope>
    <source>
        <strain evidence="2 3">cv. Gransden 2004</strain>
    </source>
</reference>
<dbReference type="HOGENOM" id="CLU_2077049_0_0_1"/>
<keyword evidence="3" id="KW-1185">Reference proteome</keyword>
<evidence type="ECO:0000313" key="3">
    <source>
        <dbReference type="Proteomes" id="UP000006727"/>
    </source>
</evidence>
<evidence type="ECO:0000313" key="2">
    <source>
        <dbReference type="EnsemblPlants" id="Pp3c13_10810V3.1"/>
    </source>
</evidence>
<dbReference type="Proteomes" id="UP000006727">
    <property type="component" value="Chromosome 13"/>
</dbReference>
<dbReference type="Gramene" id="Pp3c13_10810V3.1">
    <property type="protein sequence ID" value="Pp3c13_10810V3.1"/>
    <property type="gene ID" value="Pp3c13_10810"/>
</dbReference>
<dbReference type="AlphaFoldDB" id="A9RF15"/>